<organism evidence="2">
    <name type="scientific">Fervidicoccus fontis</name>
    <dbReference type="NCBI Taxonomy" id="683846"/>
    <lineage>
        <taxon>Archaea</taxon>
        <taxon>Thermoproteota</taxon>
        <taxon>Thermoprotei</taxon>
        <taxon>Fervidicoccales</taxon>
        <taxon>Fervidicoccaceae</taxon>
        <taxon>Fervidicoccus</taxon>
    </lineage>
</organism>
<proteinExistence type="predicted"/>
<dbReference type="AlphaFoldDB" id="A0A7J3SJB8"/>
<feature type="transmembrane region" description="Helical" evidence="1">
    <location>
        <begin position="53"/>
        <end position="70"/>
    </location>
</feature>
<comment type="caution">
    <text evidence="2">The sequence shown here is derived from an EMBL/GenBank/DDBJ whole genome shotgun (WGS) entry which is preliminary data.</text>
</comment>
<protein>
    <submittedName>
        <fullName evidence="2">Uncharacterized protein</fullName>
    </submittedName>
</protein>
<accession>A0A7J3SJB8</accession>
<dbReference type="EMBL" id="DTLS01000021">
    <property type="protein sequence ID" value="HGZ59684.1"/>
    <property type="molecule type" value="Genomic_DNA"/>
</dbReference>
<gene>
    <name evidence="2" type="ORF">ENW83_00540</name>
</gene>
<reference evidence="2" key="1">
    <citation type="journal article" date="2020" name="mSystems">
        <title>Genome- and Community-Level Interaction Insights into Carbon Utilization and Element Cycling Functions of Hydrothermarchaeota in Hydrothermal Sediment.</title>
        <authorList>
            <person name="Zhou Z."/>
            <person name="Liu Y."/>
            <person name="Xu W."/>
            <person name="Pan J."/>
            <person name="Luo Z.H."/>
            <person name="Li M."/>
        </authorList>
    </citation>
    <scope>NUCLEOTIDE SEQUENCE [LARGE SCALE GENOMIC DNA]</scope>
    <source>
        <strain evidence="2">SpSt-885</strain>
    </source>
</reference>
<evidence type="ECO:0000313" key="2">
    <source>
        <dbReference type="EMBL" id="HGZ59684.1"/>
    </source>
</evidence>
<name>A0A7J3SJB8_9CREN</name>
<keyword evidence="1" id="KW-1133">Transmembrane helix</keyword>
<evidence type="ECO:0000256" key="1">
    <source>
        <dbReference type="SAM" id="Phobius"/>
    </source>
</evidence>
<keyword evidence="1" id="KW-0812">Transmembrane</keyword>
<keyword evidence="1" id="KW-0472">Membrane</keyword>
<feature type="transmembrane region" description="Helical" evidence="1">
    <location>
        <begin position="6"/>
        <end position="22"/>
    </location>
</feature>
<feature type="transmembrane region" description="Helical" evidence="1">
    <location>
        <begin position="29"/>
        <end position="47"/>
    </location>
</feature>
<sequence>MISISYFGLIGLILISLGWVTSIKNKPPASLSGLYSLGSLMLLIYAYEQHDMVFSALNLFAVVVSGYQFISKVLEKKDLS</sequence>